<evidence type="ECO:0000313" key="5">
    <source>
        <dbReference type="EMBL" id="SOD65614.1"/>
    </source>
</evidence>
<keyword evidence="3 5" id="KW-0808">Transferase</keyword>
<sequence>MKFSVLMSLYHAEKPEFLRECLNSLQAQTRLADEMVVVFDGEIPPELVAVVSDFQAALNIKIVRLPENVGLGKALNFGINHCSHEHIFRMDSDDIALPQRFEQQCAFWQQHPKVAFFGTQIAEFDVLPEQPHATRMVPQNHAQIVEFAKKRNPFNHMSMAYRKSAVLAVGAYQHHVFMEDYNLWLRMLAHGFQAANLPETLILARTGNAMLQRRRGWQYVCSEWQLCCLKRHLRIQNGLSALYCFVLRSVPRLLPHAWLKWLYSLIRK</sequence>
<reference evidence="5 6" key="1">
    <citation type="submission" date="2017-09" db="EMBL/GenBank/DDBJ databases">
        <authorList>
            <person name="Ehlers B."/>
            <person name="Leendertz F.H."/>
        </authorList>
    </citation>
    <scope>NUCLEOTIDE SEQUENCE [LARGE SCALE GENOMIC DNA]</scope>
    <source>
        <strain evidence="5 6">DSM 16848</strain>
    </source>
</reference>
<evidence type="ECO:0000313" key="6">
    <source>
        <dbReference type="Proteomes" id="UP000219669"/>
    </source>
</evidence>
<dbReference type="Pfam" id="PF00535">
    <property type="entry name" value="Glycos_transf_2"/>
    <property type="match status" value="1"/>
</dbReference>
<feature type="domain" description="Glycosyltransferase 2-like" evidence="4">
    <location>
        <begin position="4"/>
        <end position="163"/>
    </location>
</feature>
<dbReference type="AlphaFoldDB" id="A0A286E408"/>
<evidence type="ECO:0000256" key="3">
    <source>
        <dbReference type="ARBA" id="ARBA00022679"/>
    </source>
</evidence>
<dbReference type="PANTHER" id="PTHR43685:SF5">
    <property type="entry name" value="GLYCOSYLTRANSFERASE EPSE-RELATED"/>
    <property type="match status" value="1"/>
</dbReference>
<dbReference type="EMBL" id="OCNF01000002">
    <property type="protein sequence ID" value="SOD65614.1"/>
    <property type="molecule type" value="Genomic_DNA"/>
</dbReference>
<dbReference type="GO" id="GO:0016757">
    <property type="term" value="F:glycosyltransferase activity"/>
    <property type="evidence" value="ECO:0007669"/>
    <property type="project" value="UniProtKB-KW"/>
</dbReference>
<protein>
    <submittedName>
        <fullName evidence="5">Glycosyl transferase family 2</fullName>
    </submittedName>
</protein>
<dbReference type="Gene3D" id="3.90.550.10">
    <property type="entry name" value="Spore Coat Polysaccharide Biosynthesis Protein SpsA, Chain A"/>
    <property type="match status" value="1"/>
</dbReference>
<evidence type="ECO:0000256" key="2">
    <source>
        <dbReference type="ARBA" id="ARBA00022676"/>
    </source>
</evidence>
<dbReference type="RefSeq" id="WP_097113426.1">
    <property type="nucleotide sequence ID" value="NZ_CP083931.1"/>
</dbReference>
<dbReference type="InterPro" id="IPR001173">
    <property type="entry name" value="Glyco_trans_2-like"/>
</dbReference>
<organism evidence="5 6">
    <name type="scientific">Alysiella filiformis DSM 16848</name>
    <dbReference type="NCBI Taxonomy" id="1120981"/>
    <lineage>
        <taxon>Bacteria</taxon>
        <taxon>Pseudomonadati</taxon>
        <taxon>Pseudomonadota</taxon>
        <taxon>Betaproteobacteria</taxon>
        <taxon>Neisseriales</taxon>
        <taxon>Neisseriaceae</taxon>
        <taxon>Alysiella</taxon>
    </lineage>
</organism>
<dbReference type="PANTHER" id="PTHR43685">
    <property type="entry name" value="GLYCOSYLTRANSFERASE"/>
    <property type="match status" value="1"/>
</dbReference>
<proteinExistence type="inferred from homology"/>
<gene>
    <name evidence="5" type="ORF">SAMN02746062_00351</name>
</gene>
<evidence type="ECO:0000256" key="1">
    <source>
        <dbReference type="ARBA" id="ARBA00006739"/>
    </source>
</evidence>
<keyword evidence="2" id="KW-0328">Glycosyltransferase</keyword>
<dbReference type="Proteomes" id="UP000219669">
    <property type="component" value="Unassembled WGS sequence"/>
</dbReference>
<dbReference type="InterPro" id="IPR029044">
    <property type="entry name" value="Nucleotide-diphossugar_trans"/>
</dbReference>
<accession>A0A286E408</accession>
<dbReference type="OrthoDB" id="8666056at2"/>
<dbReference type="SUPFAM" id="SSF53448">
    <property type="entry name" value="Nucleotide-diphospho-sugar transferases"/>
    <property type="match status" value="1"/>
</dbReference>
<keyword evidence="6" id="KW-1185">Reference proteome</keyword>
<evidence type="ECO:0000259" key="4">
    <source>
        <dbReference type="Pfam" id="PF00535"/>
    </source>
</evidence>
<comment type="similarity">
    <text evidence="1">Belongs to the glycosyltransferase 2 family.</text>
</comment>
<name>A0A286E408_9NEIS</name>
<dbReference type="InterPro" id="IPR050834">
    <property type="entry name" value="Glycosyltransf_2"/>
</dbReference>